<organism evidence="1 2">
    <name type="scientific">Planktothrix rubescens CCAP 1459/22</name>
    <dbReference type="NCBI Taxonomy" id="329571"/>
    <lineage>
        <taxon>Bacteria</taxon>
        <taxon>Bacillati</taxon>
        <taxon>Cyanobacteriota</taxon>
        <taxon>Cyanophyceae</taxon>
        <taxon>Oscillatoriophycideae</taxon>
        <taxon>Oscillatoriales</taxon>
        <taxon>Microcoleaceae</taxon>
        <taxon>Planktothrix</taxon>
    </lineage>
</organism>
<dbReference type="EMBL" id="LR812490">
    <property type="protein sequence ID" value="CAC5339916.1"/>
    <property type="molecule type" value="Genomic_DNA"/>
</dbReference>
<dbReference type="AlphaFoldDB" id="A0A6J7ZEG7"/>
<protein>
    <submittedName>
        <fullName evidence="1">Uncharacterized protein</fullName>
    </submittedName>
</protein>
<evidence type="ECO:0000313" key="2">
    <source>
        <dbReference type="Proteomes" id="UP000196521"/>
    </source>
</evidence>
<gene>
    <name evidence="1" type="ORF">PLAN_10060</name>
</gene>
<comment type="caution">
    <text evidence="1">The sequence shown here is derived from an EMBL/GenBank/DDBJ whole genome shotgun (WGS) entry which is preliminary data.</text>
</comment>
<reference evidence="1" key="1">
    <citation type="submission" date="2020-05" db="EMBL/GenBank/DDBJ databases">
        <authorList>
            <consortium name="Genoscope - CEA"/>
            <person name="William W."/>
        </authorList>
    </citation>
    <scope>NUCLEOTIDE SEQUENCE [LARGE SCALE GENOMIC DNA]</scope>
    <source>
        <strain evidence="1">PCC 7821</strain>
    </source>
</reference>
<keyword evidence="2" id="KW-1185">Reference proteome</keyword>
<accession>A0A6J7ZEG7</accession>
<proteinExistence type="predicted"/>
<name>A0A6J7ZEG7_PLARU</name>
<dbReference type="EMBL" id="CZCZ02000004">
    <property type="protein sequence ID" value="CAC5339916.1"/>
    <property type="molecule type" value="Genomic_DNA"/>
</dbReference>
<evidence type="ECO:0000313" key="1">
    <source>
        <dbReference type="EMBL" id="CAC5339916.1"/>
    </source>
</evidence>
<sequence>MVKNGDFIPSIQEIKVFYQNLCVYKLG</sequence>
<dbReference type="Proteomes" id="UP000196521">
    <property type="component" value="Chromosome"/>
</dbReference>